<feature type="transmembrane region" description="Helical" evidence="2">
    <location>
        <begin position="240"/>
        <end position="258"/>
    </location>
</feature>
<organism evidence="3 4">
    <name type="scientific">Marasmius oreades</name>
    <name type="common">fairy-ring Marasmius</name>
    <dbReference type="NCBI Taxonomy" id="181124"/>
    <lineage>
        <taxon>Eukaryota</taxon>
        <taxon>Fungi</taxon>
        <taxon>Dikarya</taxon>
        <taxon>Basidiomycota</taxon>
        <taxon>Agaricomycotina</taxon>
        <taxon>Agaricomycetes</taxon>
        <taxon>Agaricomycetidae</taxon>
        <taxon>Agaricales</taxon>
        <taxon>Marasmiineae</taxon>
        <taxon>Marasmiaceae</taxon>
        <taxon>Marasmius</taxon>
    </lineage>
</organism>
<feature type="transmembrane region" description="Helical" evidence="2">
    <location>
        <begin position="201"/>
        <end position="220"/>
    </location>
</feature>
<dbReference type="OrthoDB" id="3351491at2759"/>
<evidence type="ECO:0000313" key="4">
    <source>
        <dbReference type="Proteomes" id="UP001049176"/>
    </source>
</evidence>
<keyword evidence="2" id="KW-0812">Transmembrane</keyword>
<keyword evidence="4" id="KW-1185">Reference proteome</keyword>
<feature type="region of interest" description="Disordered" evidence="1">
    <location>
        <begin position="496"/>
        <end position="539"/>
    </location>
</feature>
<dbReference type="EMBL" id="CM032182">
    <property type="protein sequence ID" value="KAG7096927.1"/>
    <property type="molecule type" value="Genomic_DNA"/>
</dbReference>
<evidence type="ECO:0000256" key="2">
    <source>
        <dbReference type="SAM" id="Phobius"/>
    </source>
</evidence>
<evidence type="ECO:0000313" key="3">
    <source>
        <dbReference type="EMBL" id="KAG7096927.1"/>
    </source>
</evidence>
<feature type="region of interest" description="Disordered" evidence="1">
    <location>
        <begin position="345"/>
        <end position="379"/>
    </location>
</feature>
<dbReference type="Proteomes" id="UP001049176">
    <property type="component" value="Chromosome 2"/>
</dbReference>
<accession>A0A9P8ACU8</accession>
<keyword evidence="2" id="KW-1133">Transmembrane helix</keyword>
<reference evidence="3" key="1">
    <citation type="journal article" date="2021" name="Genome Biol. Evol.">
        <title>The assembled and annotated genome of the fairy-ring fungus Marasmius oreades.</title>
        <authorList>
            <person name="Hiltunen M."/>
            <person name="Ament-Velasquez S.L."/>
            <person name="Johannesson H."/>
        </authorList>
    </citation>
    <scope>NUCLEOTIDE SEQUENCE</scope>
    <source>
        <strain evidence="3">03SP1</strain>
    </source>
</reference>
<keyword evidence="2" id="KW-0472">Membrane</keyword>
<feature type="transmembrane region" description="Helical" evidence="2">
    <location>
        <begin position="24"/>
        <end position="44"/>
    </location>
</feature>
<feature type="transmembrane region" description="Helical" evidence="2">
    <location>
        <begin position="118"/>
        <end position="138"/>
    </location>
</feature>
<protein>
    <submittedName>
        <fullName evidence="3">Uncharacterized protein</fullName>
    </submittedName>
</protein>
<dbReference type="AlphaFoldDB" id="A0A9P8ACU8"/>
<evidence type="ECO:0000256" key="1">
    <source>
        <dbReference type="SAM" id="MobiDB-lite"/>
    </source>
</evidence>
<dbReference type="KEGG" id="more:E1B28_004328"/>
<dbReference type="GeneID" id="66073404"/>
<feature type="transmembrane region" description="Helical" evidence="2">
    <location>
        <begin position="150"/>
        <end position="168"/>
    </location>
</feature>
<feature type="compositionally biased region" description="Polar residues" evidence="1">
    <location>
        <begin position="363"/>
        <end position="373"/>
    </location>
</feature>
<feature type="compositionally biased region" description="Polar residues" evidence="1">
    <location>
        <begin position="509"/>
        <end position="518"/>
    </location>
</feature>
<comment type="caution">
    <text evidence="3">The sequence shown here is derived from an EMBL/GenBank/DDBJ whole genome shotgun (WGS) entry which is preliminary data.</text>
</comment>
<feature type="compositionally biased region" description="Polar residues" evidence="1">
    <location>
        <begin position="530"/>
        <end position="539"/>
    </location>
</feature>
<dbReference type="RefSeq" id="XP_043013397.1">
    <property type="nucleotide sequence ID" value="XM_043148795.1"/>
</dbReference>
<sequence length="539" mass="59363">MFYVHSDATLRAFESHPDFNTVSAFFLGCVFAVAFQCIIFATLTQRCARLVTRRRTLNSVNDVEGISDRCKPTNGGIRERENTLHILLFAMFLAFSLGSISDLVSLTSGRLEALCAFTVSWGLMATKFARLLGLIMLLMTTYRLHILPRWELITVIFWFLSIFVLILVDGALNTGTVKVAEYLGMSFCVRRRVLPASLAPSILYIVLELYFITRLAMVLLSRLSHQRGPPVIVLLRDTHLQRACSLLFFELLVVVPSAGPVNKIGFFVPTTLGSLVVLAVFSSKTRTAEMEKVTPDRRSFTFSEKLPASPIRITASQFPPTIETSSAISHRYSSASLSNPALSRAEDFAPPTSKSSTTFKPSRASSFRSQRTAQLAHPSPSLYPFRIPLPADMPNAVPRQLSVKGRISRKGRPKLSVVTHFPAYNPNNANPTRGITYNGTEGFNDGGLAVEMGYEFYSNAPHTAPLRGRFSPPSSSDLKYPRAPYIVIPQAESAVPALPEDPPPIATFAGSQTRTIPHNSGFRPKGPRSRSGNPLMSNS</sequence>
<feature type="transmembrane region" description="Helical" evidence="2">
    <location>
        <begin position="86"/>
        <end position="106"/>
    </location>
</feature>
<gene>
    <name evidence="3" type="ORF">E1B28_004328</name>
</gene>
<proteinExistence type="predicted"/>
<name>A0A9P8ACU8_9AGAR</name>
<feature type="compositionally biased region" description="Low complexity" evidence="1">
    <location>
        <begin position="350"/>
        <end position="362"/>
    </location>
</feature>